<sequence length="142" mass="16767">MLGISECNSKENDNSLESQNFNQTELIPQLEQTILQKFSPVLNRLTMKEINLDKYENVCHDLQQLSDIASLFSNISENDIDSFEQLANEVNNFADHLQNRIYPQNIEQYEQLMKYLQTFILYTSLKCEQIERKWLKQILLSD</sequence>
<gene>
    <name evidence="1" type="ORF">SMRZ_LOCUS17849</name>
</gene>
<dbReference type="AlphaFoldDB" id="A0A183MP74"/>
<name>A0A183MP74_9TREM</name>
<reference evidence="1 2" key="1">
    <citation type="submission" date="2018-11" db="EMBL/GenBank/DDBJ databases">
        <authorList>
            <consortium name="Pathogen Informatics"/>
        </authorList>
    </citation>
    <scope>NUCLEOTIDE SEQUENCE [LARGE SCALE GENOMIC DNA]</scope>
    <source>
        <strain evidence="1 2">Zambia</strain>
    </source>
</reference>
<keyword evidence="2" id="KW-1185">Reference proteome</keyword>
<evidence type="ECO:0000313" key="2">
    <source>
        <dbReference type="Proteomes" id="UP000277204"/>
    </source>
</evidence>
<proteinExistence type="predicted"/>
<dbReference type="Proteomes" id="UP000277204">
    <property type="component" value="Unassembled WGS sequence"/>
</dbReference>
<evidence type="ECO:0000313" key="1">
    <source>
        <dbReference type="EMBL" id="VDP25462.1"/>
    </source>
</evidence>
<dbReference type="EMBL" id="UZAI01017477">
    <property type="protein sequence ID" value="VDP25462.1"/>
    <property type="molecule type" value="Genomic_DNA"/>
</dbReference>
<accession>A0A183MP74</accession>
<organism evidence="1 2">
    <name type="scientific">Schistosoma margrebowiei</name>
    <dbReference type="NCBI Taxonomy" id="48269"/>
    <lineage>
        <taxon>Eukaryota</taxon>
        <taxon>Metazoa</taxon>
        <taxon>Spiralia</taxon>
        <taxon>Lophotrochozoa</taxon>
        <taxon>Platyhelminthes</taxon>
        <taxon>Trematoda</taxon>
        <taxon>Digenea</taxon>
        <taxon>Strigeidida</taxon>
        <taxon>Schistosomatoidea</taxon>
        <taxon>Schistosomatidae</taxon>
        <taxon>Schistosoma</taxon>
    </lineage>
</organism>
<protein>
    <submittedName>
        <fullName evidence="1">Uncharacterized protein</fullName>
    </submittedName>
</protein>